<organism evidence="3 4">
    <name type="scientific">Candidatus Manganitrophus noduliformans</name>
    <dbReference type="NCBI Taxonomy" id="2606439"/>
    <lineage>
        <taxon>Bacteria</taxon>
        <taxon>Pseudomonadati</taxon>
        <taxon>Nitrospirota</taxon>
        <taxon>Nitrospiria</taxon>
        <taxon>Candidatus Troglogloeales</taxon>
        <taxon>Candidatus Manganitrophaceae</taxon>
        <taxon>Candidatus Manganitrophus</taxon>
    </lineage>
</organism>
<dbReference type="PANTHER" id="PTHR43674">
    <property type="entry name" value="NITRILASE C965.09-RELATED"/>
    <property type="match status" value="1"/>
</dbReference>
<dbReference type="RefSeq" id="WP_168062364.1">
    <property type="nucleotide sequence ID" value="NZ_VTOW01000003.1"/>
</dbReference>
<dbReference type="GO" id="GO:0016811">
    <property type="term" value="F:hydrolase activity, acting on carbon-nitrogen (but not peptide) bonds, in linear amides"/>
    <property type="evidence" value="ECO:0007669"/>
    <property type="project" value="TreeGrafter"/>
</dbReference>
<evidence type="ECO:0000313" key="4">
    <source>
        <dbReference type="Proteomes" id="UP000534783"/>
    </source>
</evidence>
<reference evidence="3 4" key="1">
    <citation type="journal article" date="2020" name="Nature">
        <title>Bacterial chemolithoautotrophy via manganese oxidation.</title>
        <authorList>
            <person name="Yu H."/>
            <person name="Leadbetter J.R."/>
        </authorList>
    </citation>
    <scope>NUCLEOTIDE SEQUENCE [LARGE SCALE GENOMIC DNA]</scope>
    <source>
        <strain evidence="3 4">Mn-1</strain>
    </source>
</reference>
<dbReference type="GO" id="GO:0016746">
    <property type="term" value="F:acyltransferase activity"/>
    <property type="evidence" value="ECO:0007669"/>
    <property type="project" value="UniProtKB-KW"/>
</dbReference>
<evidence type="ECO:0000313" key="3">
    <source>
        <dbReference type="EMBL" id="NKE72581.1"/>
    </source>
</evidence>
<evidence type="ECO:0000256" key="1">
    <source>
        <dbReference type="ARBA" id="ARBA00022801"/>
    </source>
</evidence>
<dbReference type="InterPro" id="IPR036526">
    <property type="entry name" value="C-N_Hydrolase_sf"/>
</dbReference>
<dbReference type="EMBL" id="VTOW01000003">
    <property type="protein sequence ID" value="NKE72581.1"/>
    <property type="molecule type" value="Genomic_DNA"/>
</dbReference>
<dbReference type="InterPro" id="IPR003010">
    <property type="entry name" value="C-N_Hydrolase"/>
</dbReference>
<dbReference type="AlphaFoldDB" id="A0A7X6IC88"/>
<gene>
    <name evidence="3" type="ORF">MNODULE_17660</name>
</gene>
<dbReference type="Pfam" id="PF00795">
    <property type="entry name" value="CN_hydrolase"/>
    <property type="match status" value="1"/>
</dbReference>
<feature type="domain" description="CN hydrolase" evidence="2">
    <location>
        <begin position="1"/>
        <end position="237"/>
    </location>
</feature>
<protein>
    <submittedName>
        <fullName evidence="3">Acyltransferase</fullName>
    </submittedName>
</protein>
<dbReference type="CDD" id="cd07577">
    <property type="entry name" value="Ph0642_like"/>
    <property type="match status" value="1"/>
</dbReference>
<dbReference type="PROSITE" id="PS50263">
    <property type="entry name" value="CN_HYDROLASE"/>
    <property type="match status" value="1"/>
</dbReference>
<keyword evidence="3" id="KW-0808">Transferase</keyword>
<keyword evidence="1" id="KW-0378">Hydrolase</keyword>
<dbReference type="PANTHER" id="PTHR43674:SF2">
    <property type="entry name" value="BETA-UREIDOPROPIONASE"/>
    <property type="match status" value="1"/>
</dbReference>
<dbReference type="SUPFAM" id="SSF56317">
    <property type="entry name" value="Carbon-nitrogen hydrolase"/>
    <property type="match status" value="1"/>
</dbReference>
<dbReference type="InterPro" id="IPR050345">
    <property type="entry name" value="Aliph_Amidase/BUP"/>
</dbReference>
<keyword evidence="4" id="KW-1185">Reference proteome</keyword>
<proteinExistence type="predicted"/>
<keyword evidence="3" id="KW-0012">Acyltransferase</keyword>
<dbReference type="Proteomes" id="UP000534783">
    <property type="component" value="Unassembled WGS sequence"/>
</dbReference>
<comment type="caution">
    <text evidence="3">The sequence shown here is derived from an EMBL/GenBank/DDBJ whole genome shotgun (WGS) entry which is preliminary data.</text>
</comment>
<evidence type="ECO:0000259" key="2">
    <source>
        <dbReference type="PROSITE" id="PS50263"/>
    </source>
</evidence>
<dbReference type="Gene3D" id="3.60.110.10">
    <property type="entry name" value="Carbon-nitrogen hydrolase"/>
    <property type="match status" value="1"/>
</dbReference>
<accession>A0A7X6IC88</accession>
<name>A0A7X6IC88_9BACT</name>
<sequence length="263" mass="30120">MKVGFVQFDCRFGEVEKNTDRAAEWITRQRADLWVLPELFNTSYQFTSKKEVAALAEPVPSGPTTQRLIRLAKENRTHLVAGLAERSGKQFYNSSVLVGPKGLLSVYRKIHLFYEETRWFTPGNLRFQVHPVGKARVGMMICFDWFFPEAARSLALLGADIIAHPSNLVLPYCPDAMPTRCLENRLFAITANRVGSESRGKETLTYIGMSEVVDPKGRILYRASDRKEESHVVEIDPKLARNKSLNRYNHLLKDRRDRLYVKS</sequence>